<dbReference type="eggNOG" id="ENOG502N611">
    <property type="taxonomic scope" value="Archaea"/>
</dbReference>
<evidence type="ECO:0000313" key="3">
    <source>
        <dbReference type="Proteomes" id="UP000002698"/>
    </source>
</evidence>
<accession>A0A1U7EZ70</accession>
<dbReference type="HOGENOM" id="CLU_2893356_0_0_2"/>
<gene>
    <name evidence="2" type="ordered locus">NP_4978A</name>
</gene>
<dbReference type="Proteomes" id="UP000002698">
    <property type="component" value="Chromosome"/>
</dbReference>
<organism evidence="2 3">
    <name type="scientific">Natronomonas pharaonis (strain ATCC 35678 / DSM 2160 / CIP 103997 / JCM 8858 / NBRC 14720 / NCIMB 2260 / Gabara)</name>
    <name type="common">Halobacterium pharaonis</name>
    <dbReference type="NCBI Taxonomy" id="348780"/>
    <lineage>
        <taxon>Archaea</taxon>
        <taxon>Methanobacteriati</taxon>
        <taxon>Methanobacteriota</taxon>
        <taxon>Stenosarchaea group</taxon>
        <taxon>Halobacteria</taxon>
        <taxon>Halobacteriales</taxon>
        <taxon>Natronomonadaceae</taxon>
        <taxon>Natronomonas</taxon>
    </lineage>
</organism>
<protein>
    <submittedName>
        <fullName evidence="2">Uncharacterized protein</fullName>
    </submittedName>
</protein>
<dbReference type="EMBL" id="CR936257">
    <property type="protein sequence ID" value="CAI50580.1"/>
    <property type="molecule type" value="Genomic_DNA"/>
</dbReference>
<reference evidence="2 3" key="1">
    <citation type="journal article" date="2005" name="Genome Res.">
        <title>Living with two extremes: conclusions from the genome sequence of Natronomonas pharaonis.</title>
        <authorList>
            <person name="Falb M."/>
            <person name="Pfeiffer F."/>
            <person name="Palm P."/>
            <person name="Rodewald K."/>
            <person name="Hickmann V."/>
            <person name="Tittor J."/>
            <person name="Oesterhelt D."/>
        </authorList>
    </citation>
    <scope>NUCLEOTIDE SEQUENCE [LARGE SCALE GENOMIC DNA]</scope>
    <source>
        <strain evidence="3">ATCC 35678 / DSM 2160 / CIP 103997 / JCM 8858 / NBRC 14720 / NCIMB 2260 / Gabara</strain>
    </source>
</reference>
<keyword evidence="3" id="KW-1185">Reference proteome</keyword>
<keyword evidence="1" id="KW-0812">Transmembrane</keyword>
<proteinExistence type="predicted"/>
<dbReference type="GeneID" id="41345113"/>
<keyword evidence="1" id="KW-0472">Membrane</keyword>
<name>A0A1U7EZ70_NATPD</name>
<sequence length="62" mass="5999">MPDTPTRYDGLLAAMPASMAGGAAAGWWSTAPLAAGLGLGSAVAAAFVAVSLFVVPPVPSRG</sequence>
<dbReference type="RefSeq" id="WP_011324191.1">
    <property type="nucleotide sequence ID" value="NC_007426.1"/>
</dbReference>
<feature type="transmembrane region" description="Helical" evidence="1">
    <location>
        <begin position="35"/>
        <end position="55"/>
    </location>
</feature>
<dbReference type="KEGG" id="nph:NP_4978A"/>
<feature type="transmembrane region" description="Helical" evidence="1">
    <location>
        <begin position="12"/>
        <end position="29"/>
    </location>
</feature>
<dbReference type="EnsemblBacteria" id="CAI50580">
    <property type="protein sequence ID" value="CAI50580"/>
    <property type="gene ID" value="NP_4978A"/>
</dbReference>
<evidence type="ECO:0000256" key="1">
    <source>
        <dbReference type="SAM" id="Phobius"/>
    </source>
</evidence>
<keyword evidence="1" id="KW-1133">Transmembrane helix</keyword>
<evidence type="ECO:0000313" key="2">
    <source>
        <dbReference type="EMBL" id="CAI50580.1"/>
    </source>
</evidence>
<dbReference type="Pfam" id="PF26047">
    <property type="entry name" value="DUF8015"/>
    <property type="match status" value="1"/>
</dbReference>
<dbReference type="InterPro" id="IPR058328">
    <property type="entry name" value="DUF8015"/>
</dbReference>
<dbReference type="AlphaFoldDB" id="A0A1U7EZ70"/>